<proteinExistence type="predicted"/>
<sequence>MGCIQSKTTHLPSANDTPPLPDTEKQVSANGEAENGDAQKILAFSEYNLNELMKATNGFSPDCIVSESGDKAPNVVYRGRLDSNRLIAVKCFSKQSWPDAQQFVSCMTMRLMHKIAFNTSSASLLVCPT</sequence>
<dbReference type="GO" id="GO:0012505">
    <property type="term" value="C:endomembrane system"/>
    <property type="evidence" value="ECO:0007669"/>
    <property type="project" value="UniProtKB-SubCell"/>
</dbReference>
<protein>
    <submittedName>
        <fullName evidence="2">Uncharacterized protein</fullName>
    </submittedName>
</protein>
<feature type="compositionally biased region" description="Polar residues" evidence="1">
    <location>
        <begin position="1"/>
        <end position="16"/>
    </location>
</feature>
<feature type="region of interest" description="Disordered" evidence="1">
    <location>
        <begin position="1"/>
        <end position="34"/>
    </location>
</feature>
<dbReference type="GO" id="GO:0004672">
    <property type="term" value="F:protein kinase activity"/>
    <property type="evidence" value="ECO:0007669"/>
    <property type="project" value="InterPro"/>
</dbReference>
<organism evidence="2">
    <name type="scientific">Opuntia streptacantha</name>
    <name type="common">Prickly pear cactus</name>
    <name type="synonym">Opuntia cardona</name>
    <dbReference type="NCBI Taxonomy" id="393608"/>
    <lineage>
        <taxon>Eukaryota</taxon>
        <taxon>Viridiplantae</taxon>
        <taxon>Streptophyta</taxon>
        <taxon>Embryophyta</taxon>
        <taxon>Tracheophyta</taxon>
        <taxon>Spermatophyta</taxon>
        <taxon>Magnoliopsida</taxon>
        <taxon>eudicotyledons</taxon>
        <taxon>Gunneridae</taxon>
        <taxon>Pentapetalae</taxon>
        <taxon>Caryophyllales</taxon>
        <taxon>Cactineae</taxon>
        <taxon>Cactaceae</taxon>
        <taxon>Opuntioideae</taxon>
        <taxon>Opuntia</taxon>
    </lineage>
</organism>
<dbReference type="InterPro" id="IPR045845">
    <property type="entry name" value="BSK"/>
</dbReference>
<dbReference type="PANTHER" id="PTHR45863">
    <property type="entry name" value="SERINE/THREONINE-PROTEIN KINASE BSK5"/>
    <property type="match status" value="1"/>
</dbReference>
<dbReference type="EMBL" id="GISG01224443">
    <property type="protein sequence ID" value="MBA4664647.1"/>
    <property type="molecule type" value="Transcribed_RNA"/>
</dbReference>
<dbReference type="AlphaFoldDB" id="A0A7C9EFL1"/>
<dbReference type="GO" id="GO:0009742">
    <property type="term" value="P:brassinosteroid mediated signaling pathway"/>
    <property type="evidence" value="ECO:0007669"/>
    <property type="project" value="InterPro"/>
</dbReference>
<dbReference type="Gene3D" id="3.30.200.20">
    <property type="entry name" value="Phosphorylase Kinase, domain 1"/>
    <property type="match status" value="1"/>
</dbReference>
<reference evidence="2" key="2">
    <citation type="submission" date="2020-07" db="EMBL/GenBank/DDBJ databases">
        <authorList>
            <person name="Vera ALvarez R."/>
            <person name="Arias-Moreno D.M."/>
            <person name="Jimenez-Jacinto V."/>
            <person name="Jimenez-Bremont J.F."/>
            <person name="Swaminathan K."/>
            <person name="Moose S.P."/>
            <person name="Guerrero-Gonzalez M.L."/>
            <person name="Marino-Ramirez L."/>
            <person name="Landsman D."/>
            <person name="Rodriguez-Kessler M."/>
            <person name="Delgado-Sanchez P."/>
        </authorList>
    </citation>
    <scope>NUCLEOTIDE SEQUENCE</scope>
    <source>
        <tissue evidence="2">Cladode</tissue>
    </source>
</reference>
<name>A0A7C9EFL1_OPUST</name>
<reference evidence="2" key="1">
    <citation type="journal article" date="2013" name="J. Plant Res.">
        <title>Effect of fungi and light on seed germination of three Opuntia species from semiarid lands of central Mexico.</title>
        <authorList>
            <person name="Delgado-Sanchez P."/>
            <person name="Jimenez-Bremont J.F."/>
            <person name="Guerrero-Gonzalez Mde L."/>
            <person name="Flores J."/>
        </authorList>
    </citation>
    <scope>NUCLEOTIDE SEQUENCE</scope>
    <source>
        <tissue evidence="2">Cladode</tissue>
    </source>
</reference>
<dbReference type="GO" id="GO:0005524">
    <property type="term" value="F:ATP binding"/>
    <property type="evidence" value="ECO:0007669"/>
    <property type="project" value="UniProtKB-KW"/>
</dbReference>
<evidence type="ECO:0000313" key="2">
    <source>
        <dbReference type="EMBL" id="MBA4664647.1"/>
    </source>
</evidence>
<accession>A0A7C9EFL1</accession>
<evidence type="ECO:0000256" key="1">
    <source>
        <dbReference type="SAM" id="MobiDB-lite"/>
    </source>
</evidence>
<dbReference type="PANTHER" id="PTHR45863:SF15">
    <property type="entry name" value="SERINE_THREONINE-PROTEIN KINASE BSK2"/>
    <property type="match status" value="1"/>
</dbReference>